<protein>
    <recommendedName>
        <fullName evidence="2">N-acetylmuramoyl-L-alanine amidase</fullName>
        <ecNumber evidence="2">3.5.1.28</ecNumber>
    </recommendedName>
</protein>
<dbReference type="GO" id="GO:0009253">
    <property type="term" value="P:peptidoglycan catabolic process"/>
    <property type="evidence" value="ECO:0007669"/>
    <property type="project" value="InterPro"/>
</dbReference>
<dbReference type="Proteomes" id="UP000295468">
    <property type="component" value="Unassembled WGS sequence"/>
</dbReference>
<dbReference type="CDD" id="cd02696">
    <property type="entry name" value="MurNAc-LAA"/>
    <property type="match status" value="1"/>
</dbReference>
<dbReference type="RefSeq" id="WP_133643988.1">
    <property type="nucleotide sequence ID" value="NZ_SNYI01000002.1"/>
</dbReference>
<feature type="compositionally biased region" description="Polar residues" evidence="4">
    <location>
        <begin position="317"/>
        <end position="326"/>
    </location>
</feature>
<dbReference type="Gene3D" id="3.40.630.40">
    <property type="entry name" value="Zn-dependent exopeptidases"/>
    <property type="match status" value="1"/>
</dbReference>
<dbReference type="InterPro" id="IPR050695">
    <property type="entry name" value="N-acetylmuramoyl_amidase_3"/>
</dbReference>
<reference evidence="6 7" key="1">
    <citation type="submission" date="2019-03" db="EMBL/GenBank/DDBJ databases">
        <title>Genomic Encyclopedia of Archaeal and Bacterial Type Strains, Phase II (KMG-II): from individual species to whole genera.</title>
        <authorList>
            <person name="Goeker M."/>
        </authorList>
    </citation>
    <scope>NUCLEOTIDE SEQUENCE [LARGE SCALE GENOMIC DNA]</scope>
    <source>
        <strain evidence="6 7">DSM 18435</strain>
    </source>
</reference>
<dbReference type="PANTHER" id="PTHR30404:SF0">
    <property type="entry name" value="N-ACETYLMURAMOYL-L-ALANINE AMIDASE AMIC"/>
    <property type="match status" value="1"/>
</dbReference>
<dbReference type="GO" id="GO:0030288">
    <property type="term" value="C:outer membrane-bounded periplasmic space"/>
    <property type="evidence" value="ECO:0007669"/>
    <property type="project" value="TreeGrafter"/>
</dbReference>
<dbReference type="EMBL" id="SNYI01000002">
    <property type="protein sequence ID" value="TDQ31142.1"/>
    <property type="molecule type" value="Genomic_DNA"/>
</dbReference>
<comment type="caution">
    <text evidence="6">The sequence shown here is derived from an EMBL/GenBank/DDBJ whole genome shotgun (WGS) entry which is preliminary data.</text>
</comment>
<evidence type="ECO:0000256" key="4">
    <source>
        <dbReference type="SAM" id="MobiDB-lite"/>
    </source>
</evidence>
<keyword evidence="3" id="KW-0378">Hydrolase</keyword>
<evidence type="ECO:0000313" key="6">
    <source>
        <dbReference type="EMBL" id="TDQ31142.1"/>
    </source>
</evidence>
<dbReference type="GO" id="GO:0008745">
    <property type="term" value="F:N-acetylmuramoyl-L-alanine amidase activity"/>
    <property type="evidence" value="ECO:0007669"/>
    <property type="project" value="UniProtKB-EC"/>
</dbReference>
<name>A0A4R6TKY2_9FLAO</name>
<keyword evidence="7" id="KW-1185">Reference proteome</keyword>
<evidence type="ECO:0000256" key="1">
    <source>
        <dbReference type="ARBA" id="ARBA00001561"/>
    </source>
</evidence>
<dbReference type="Pfam" id="PF01520">
    <property type="entry name" value="Amidase_3"/>
    <property type="match status" value="1"/>
</dbReference>
<proteinExistence type="predicted"/>
<gene>
    <name evidence="6" type="ORF">CLV82_1844</name>
</gene>
<evidence type="ECO:0000259" key="5">
    <source>
        <dbReference type="SMART" id="SM00646"/>
    </source>
</evidence>
<sequence>MQIKRFFFIPFLLITLMLVSFDRTPGPIGNDDPFIVVLDAGHGGHDPGNLGNGYMEKNIALSIALKAGDYLSKQSGVKVIYTRDDDTFVDLYKRGEIANKAKADLFVSIHCDSHSSDAHGAGTFVLGLHANEQNFEIAKKENSVIYLEDNYEARYSEYDINSPESIIGLTIMQEEFLDQSIMLAKMMQENFSKDLKRNDRKVKQAGFIVLHQTFMPSVLVETGFLTNKSEGSYLNSNRGQSEMGRAIADAILEYKSNVRAFPEDAPVITSTPEPEAEKPVAQKQETVAEEKKQPENVKPQETSGAVAVTPVDKKKSTPAQSKSNGQGKEVSTGKKKARQNVQFKVQLLASSKNIPLEPAQFNGLGNLSKEPVKGLFRYLYGNASSYEDAKLLKANADQKGYTSSFIVAYRDGKRISVAKALEYLSD</sequence>
<dbReference type="InterPro" id="IPR002508">
    <property type="entry name" value="MurNAc-LAA_cat"/>
</dbReference>
<organism evidence="6 7">
    <name type="scientific">Zeaxanthinibacter enoshimensis</name>
    <dbReference type="NCBI Taxonomy" id="392009"/>
    <lineage>
        <taxon>Bacteria</taxon>
        <taxon>Pseudomonadati</taxon>
        <taxon>Bacteroidota</taxon>
        <taxon>Flavobacteriia</taxon>
        <taxon>Flavobacteriales</taxon>
        <taxon>Flavobacteriaceae</taxon>
        <taxon>Zeaxanthinibacter</taxon>
    </lineage>
</organism>
<accession>A0A4R6TKY2</accession>
<evidence type="ECO:0000313" key="7">
    <source>
        <dbReference type="Proteomes" id="UP000295468"/>
    </source>
</evidence>
<feature type="compositionally biased region" description="Basic and acidic residues" evidence="4">
    <location>
        <begin position="275"/>
        <end position="295"/>
    </location>
</feature>
<dbReference type="PANTHER" id="PTHR30404">
    <property type="entry name" value="N-ACETYLMURAMOYL-L-ALANINE AMIDASE"/>
    <property type="match status" value="1"/>
</dbReference>
<feature type="region of interest" description="Disordered" evidence="4">
    <location>
        <begin position="265"/>
        <end position="337"/>
    </location>
</feature>
<feature type="domain" description="MurNAc-LAA" evidence="5">
    <location>
        <begin position="95"/>
        <end position="252"/>
    </location>
</feature>
<comment type="catalytic activity">
    <reaction evidence="1">
        <text>Hydrolyzes the link between N-acetylmuramoyl residues and L-amino acid residues in certain cell-wall glycopeptides.</text>
        <dbReference type="EC" id="3.5.1.28"/>
    </reaction>
</comment>
<dbReference type="SUPFAM" id="SSF53187">
    <property type="entry name" value="Zn-dependent exopeptidases"/>
    <property type="match status" value="1"/>
</dbReference>
<dbReference type="SMART" id="SM00646">
    <property type="entry name" value="Ami_3"/>
    <property type="match status" value="1"/>
</dbReference>
<dbReference type="EC" id="3.5.1.28" evidence="2"/>
<dbReference type="FunFam" id="3.40.630.40:FF:000005">
    <property type="entry name" value="N-acetylmuramoyl-L-alanine amidase (AmiA)"/>
    <property type="match status" value="1"/>
</dbReference>
<dbReference type="OrthoDB" id="9806267at2"/>
<evidence type="ECO:0000256" key="3">
    <source>
        <dbReference type="ARBA" id="ARBA00022801"/>
    </source>
</evidence>
<dbReference type="AlphaFoldDB" id="A0A4R6TKY2"/>
<evidence type="ECO:0000256" key="2">
    <source>
        <dbReference type="ARBA" id="ARBA00011901"/>
    </source>
</evidence>